<evidence type="ECO:0008006" key="4">
    <source>
        <dbReference type="Google" id="ProtNLM"/>
    </source>
</evidence>
<proteinExistence type="predicted"/>
<gene>
    <name evidence="2" type="ORF">Asru_0080_03</name>
</gene>
<accession>A0A0D6P5V8</accession>
<keyword evidence="3" id="KW-1185">Reference proteome</keyword>
<sequence>MRILSSWRFVLGTACLLIACGAARPAAAIPAFATQTGQPCAACHVGAYGPQLTPFGRAFKLGGYTQTGGQGWQSALPVSLMLLGSYTNTDKGQGGPASEHYGANGNFAMDQISVFLAGRVNDYAGGFIQGTFDGITSAFHLDNTDLRVTAPINTGDSPLRLGLDVNNGPTVQDPFNSTYAWGFPYVASALAPTPGAQPLLAGGLIGNSVGVSAYAWYDQALYLEAGLYNTYGPTLLRMTGTEYGPGATNSPAPYLRAAYEWDWNGQSAYVGAIFLHSDINPAAASYAASGVLGRDHYTDYALDGGYQFLGDGTNVVSFLGIFDHEVQNLGGSVAAGTSSQSNNALNQIRANISYYYQQTYGVTLGWQKTWGTTNPLLYAPAPVSGSANGSPNSNAFIFEADWVPFGKAGSWAGPWVNLKLGAQYTLYTQFNGGSSNYDGYGRNAMDNNTLYLFAWVSF</sequence>
<dbReference type="PROSITE" id="PS51257">
    <property type="entry name" value="PROKAR_LIPOPROTEIN"/>
    <property type="match status" value="1"/>
</dbReference>
<evidence type="ECO:0000313" key="2">
    <source>
        <dbReference type="EMBL" id="GAN76259.1"/>
    </source>
</evidence>
<feature type="chain" id="PRO_5002309555" description="Cytochrome c" evidence="1">
    <location>
        <begin position="29"/>
        <end position="458"/>
    </location>
</feature>
<protein>
    <recommendedName>
        <fullName evidence="4">Cytochrome c</fullName>
    </recommendedName>
</protein>
<keyword evidence="1" id="KW-0732">Signal</keyword>
<dbReference type="AlphaFoldDB" id="A0A0D6P5V8"/>
<name>A0A0D6P5V8_9PROT</name>
<reference evidence="2 3" key="1">
    <citation type="submission" date="2012-11" db="EMBL/GenBank/DDBJ databases">
        <title>Whole genome sequence of Acidisphaera rubrifaciens HS-AP3.</title>
        <authorList>
            <person name="Azuma Y."/>
            <person name="Higashiura N."/>
            <person name="Hirakawa H."/>
            <person name="Matsushita K."/>
        </authorList>
    </citation>
    <scope>NUCLEOTIDE SEQUENCE [LARGE SCALE GENOMIC DNA]</scope>
    <source>
        <strain evidence="2 3">HS-AP3</strain>
    </source>
</reference>
<dbReference type="RefSeq" id="WP_048860060.1">
    <property type="nucleotide sequence ID" value="NZ_BANB01000080.1"/>
</dbReference>
<feature type="signal peptide" evidence="1">
    <location>
        <begin position="1"/>
        <end position="28"/>
    </location>
</feature>
<organism evidence="2 3">
    <name type="scientific">Acidisphaera rubrifaciens HS-AP3</name>
    <dbReference type="NCBI Taxonomy" id="1231350"/>
    <lineage>
        <taxon>Bacteria</taxon>
        <taxon>Pseudomonadati</taxon>
        <taxon>Pseudomonadota</taxon>
        <taxon>Alphaproteobacteria</taxon>
        <taxon>Acetobacterales</taxon>
        <taxon>Acetobacteraceae</taxon>
        <taxon>Acidisphaera</taxon>
    </lineage>
</organism>
<dbReference type="Proteomes" id="UP000032680">
    <property type="component" value="Unassembled WGS sequence"/>
</dbReference>
<dbReference type="EMBL" id="BANB01000080">
    <property type="protein sequence ID" value="GAN76259.1"/>
    <property type="molecule type" value="Genomic_DNA"/>
</dbReference>
<comment type="caution">
    <text evidence="2">The sequence shown here is derived from an EMBL/GenBank/DDBJ whole genome shotgun (WGS) entry which is preliminary data.</text>
</comment>
<evidence type="ECO:0000256" key="1">
    <source>
        <dbReference type="SAM" id="SignalP"/>
    </source>
</evidence>
<evidence type="ECO:0000313" key="3">
    <source>
        <dbReference type="Proteomes" id="UP000032680"/>
    </source>
</evidence>
<dbReference type="OrthoDB" id="5391020at2"/>